<comment type="subcellular location">
    <subcellularLocation>
        <location evidence="1">Membrane</location>
        <topology evidence="1">Multi-pass membrane protein</topology>
    </subcellularLocation>
</comment>
<evidence type="ECO:0000313" key="7">
    <source>
        <dbReference type="EMBL" id="AXI02740.1"/>
    </source>
</evidence>
<evidence type="ECO:0000256" key="2">
    <source>
        <dbReference type="ARBA" id="ARBA00022692"/>
    </source>
</evidence>
<dbReference type="SUPFAM" id="SSF141322">
    <property type="entry name" value="NfeD domain-like"/>
    <property type="match status" value="1"/>
</dbReference>
<dbReference type="AlphaFoldDB" id="A0A345P631"/>
<dbReference type="RefSeq" id="WP_114898850.1">
    <property type="nucleotide sequence ID" value="NZ_CP031222.1"/>
</dbReference>
<evidence type="ECO:0000313" key="8">
    <source>
        <dbReference type="Proteomes" id="UP000253940"/>
    </source>
</evidence>
<proteinExistence type="predicted"/>
<dbReference type="PANTHER" id="PTHR33507:SF3">
    <property type="entry name" value="INNER MEMBRANE PROTEIN YBBJ"/>
    <property type="match status" value="1"/>
</dbReference>
<evidence type="ECO:0000256" key="4">
    <source>
        <dbReference type="ARBA" id="ARBA00023136"/>
    </source>
</evidence>
<dbReference type="InterPro" id="IPR012340">
    <property type="entry name" value="NA-bd_OB-fold"/>
</dbReference>
<protein>
    <submittedName>
        <fullName evidence="7">NfeD family protein</fullName>
    </submittedName>
</protein>
<gene>
    <name evidence="7" type="ORF">HYN46_07775</name>
</gene>
<keyword evidence="8" id="KW-1185">Reference proteome</keyword>
<reference evidence="7 8" key="1">
    <citation type="submission" date="2018-07" db="EMBL/GenBank/DDBJ databases">
        <title>Genome sequencing of Moraxellaceae gen. HYN0046.</title>
        <authorList>
            <person name="Kim M."/>
            <person name="Yi H."/>
        </authorList>
    </citation>
    <scope>NUCLEOTIDE SEQUENCE [LARGE SCALE GENOMIC DNA]</scope>
    <source>
        <strain evidence="7 8">HYN0046</strain>
    </source>
</reference>
<dbReference type="OrthoDB" id="6402862at2"/>
<evidence type="ECO:0000256" key="1">
    <source>
        <dbReference type="ARBA" id="ARBA00004141"/>
    </source>
</evidence>
<dbReference type="InterPro" id="IPR052165">
    <property type="entry name" value="Membrane_assoc_protease"/>
</dbReference>
<feature type="domain" description="NfeD-like C-terminal" evidence="6">
    <location>
        <begin position="85"/>
        <end position="138"/>
    </location>
</feature>
<dbReference type="PANTHER" id="PTHR33507">
    <property type="entry name" value="INNER MEMBRANE PROTEIN YBBJ"/>
    <property type="match status" value="1"/>
</dbReference>
<evidence type="ECO:0000259" key="6">
    <source>
        <dbReference type="Pfam" id="PF01957"/>
    </source>
</evidence>
<dbReference type="Gene3D" id="2.40.50.140">
    <property type="entry name" value="Nucleic acid-binding proteins"/>
    <property type="match status" value="1"/>
</dbReference>
<organism evidence="7 8">
    <name type="scientific">Aquirhabdus parva</name>
    <dbReference type="NCBI Taxonomy" id="2283318"/>
    <lineage>
        <taxon>Bacteria</taxon>
        <taxon>Pseudomonadati</taxon>
        <taxon>Pseudomonadota</taxon>
        <taxon>Gammaproteobacteria</taxon>
        <taxon>Moraxellales</taxon>
        <taxon>Moraxellaceae</taxon>
        <taxon>Aquirhabdus</taxon>
    </lineage>
</organism>
<dbReference type="EMBL" id="CP031222">
    <property type="protein sequence ID" value="AXI02740.1"/>
    <property type="molecule type" value="Genomic_DNA"/>
</dbReference>
<dbReference type="InterPro" id="IPR002810">
    <property type="entry name" value="NfeD-like_C"/>
</dbReference>
<keyword evidence="2 5" id="KW-0812">Transmembrane</keyword>
<dbReference type="GO" id="GO:0005886">
    <property type="term" value="C:plasma membrane"/>
    <property type="evidence" value="ECO:0007669"/>
    <property type="project" value="TreeGrafter"/>
</dbReference>
<dbReference type="Pfam" id="PF01957">
    <property type="entry name" value="NfeD"/>
    <property type="match status" value="1"/>
</dbReference>
<name>A0A345P631_9GAMM</name>
<sequence>MSAWVFWLIISSIMLIAELMTGILFCLCLSLAALITVAVTWILPPFGQGIVFAILSTIFLIIWARWRQQQTALEKPVISEIQHHLIDHVLILSRALEPTAQVRVGDSFWLARTEDGLSLAEGTKVKVIAIEGTVLVVRAID</sequence>
<dbReference type="KEGG" id="mbah:HYN46_07775"/>
<accession>A0A345P631</accession>
<keyword evidence="4 5" id="KW-0472">Membrane</keyword>
<feature type="transmembrane region" description="Helical" evidence="5">
    <location>
        <begin position="49"/>
        <end position="66"/>
    </location>
</feature>
<evidence type="ECO:0000256" key="5">
    <source>
        <dbReference type="SAM" id="Phobius"/>
    </source>
</evidence>
<dbReference type="Proteomes" id="UP000253940">
    <property type="component" value="Chromosome"/>
</dbReference>
<keyword evidence="3 5" id="KW-1133">Transmembrane helix</keyword>
<evidence type="ECO:0000256" key="3">
    <source>
        <dbReference type="ARBA" id="ARBA00022989"/>
    </source>
</evidence>
<feature type="transmembrane region" description="Helical" evidence="5">
    <location>
        <begin position="12"/>
        <end position="43"/>
    </location>
</feature>